<proteinExistence type="predicted"/>
<gene>
    <name evidence="1" type="ORF">AJ78_07955</name>
</gene>
<dbReference type="VEuPathDB" id="FungiDB:AJ78_07955"/>
<dbReference type="EMBL" id="LGRN01000582">
    <property type="protein sequence ID" value="OJD11240.1"/>
    <property type="molecule type" value="Genomic_DNA"/>
</dbReference>
<organism evidence="1 2">
    <name type="scientific">Emergomyces pasteurianus Ep9510</name>
    <dbReference type="NCBI Taxonomy" id="1447872"/>
    <lineage>
        <taxon>Eukaryota</taxon>
        <taxon>Fungi</taxon>
        <taxon>Dikarya</taxon>
        <taxon>Ascomycota</taxon>
        <taxon>Pezizomycotina</taxon>
        <taxon>Eurotiomycetes</taxon>
        <taxon>Eurotiomycetidae</taxon>
        <taxon>Onygenales</taxon>
        <taxon>Ajellomycetaceae</taxon>
        <taxon>Emergomyces</taxon>
    </lineage>
</organism>
<dbReference type="AlphaFoldDB" id="A0A1J9P4E1"/>
<evidence type="ECO:0000313" key="1">
    <source>
        <dbReference type="EMBL" id="OJD11240.1"/>
    </source>
</evidence>
<sequence length="191" mass="21479">MLHRSVALLENGLVIHVGLYADIALRARKKFAPAAAAKRRAYYYTKLPFRPTQLFYLVTYIALLSPASNQNNLLSLVMGCFPFLPSLDKAIAMLKDLVDCGTSTQSMAGENYAQLDEIRTSTARLEVAPLPRINAVNSVYYPNTPMKVKEAIFTVSYERGPRRELRHDELIACSDGNVALQRWQRQRGSEL</sequence>
<name>A0A1J9P4E1_9EURO</name>
<accession>A0A1J9P4E1</accession>
<protein>
    <submittedName>
        <fullName evidence="1">Uncharacterized protein</fullName>
    </submittedName>
</protein>
<dbReference type="Proteomes" id="UP000182235">
    <property type="component" value="Unassembled WGS sequence"/>
</dbReference>
<reference evidence="1 2" key="1">
    <citation type="submission" date="2015-07" db="EMBL/GenBank/DDBJ databases">
        <title>Emmonsia species relationships and genome sequence.</title>
        <authorList>
            <consortium name="The Broad Institute Genomics Platform"/>
            <person name="Cuomo C.A."/>
            <person name="Munoz J.F."/>
            <person name="Imamovic A."/>
            <person name="Priest M.E."/>
            <person name="Young S."/>
            <person name="Clay O.K."/>
            <person name="McEwen J.G."/>
        </authorList>
    </citation>
    <scope>NUCLEOTIDE SEQUENCE [LARGE SCALE GENOMIC DNA]</scope>
    <source>
        <strain evidence="1 2">UAMH 9510</strain>
    </source>
</reference>
<keyword evidence="2" id="KW-1185">Reference proteome</keyword>
<evidence type="ECO:0000313" key="2">
    <source>
        <dbReference type="Proteomes" id="UP000182235"/>
    </source>
</evidence>
<dbReference type="STRING" id="1447872.A0A1J9P4E1"/>
<comment type="caution">
    <text evidence="1">The sequence shown here is derived from an EMBL/GenBank/DDBJ whole genome shotgun (WGS) entry which is preliminary data.</text>
</comment>